<gene>
    <name evidence="1" type="ORF">CPELLU_LOCUS19430</name>
</gene>
<dbReference type="AlphaFoldDB" id="A0A9N9KBU8"/>
<sequence length="40" mass="4752">IWTKRLCPIKKYGQYGHSPYLFMSNGPYCPCPYLANTEFY</sequence>
<protein>
    <submittedName>
        <fullName evidence="1">20682_t:CDS:1</fullName>
    </submittedName>
</protein>
<evidence type="ECO:0000313" key="1">
    <source>
        <dbReference type="EMBL" id="CAG8818351.1"/>
    </source>
</evidence>
<proteinExistence type="predicted"/>
<feature type="non-terminal residue" evidence="1">
    <location>
        <position position="1"/>
    </location>
</feature>
<organism evidence="1 2">
    <name type="scientific">Cetraspora pellucida</name>
    <dbReference type="NCBI Taxonomy" id="1433469"/>
    <lineage>
        <taxon>Eukaryota</taxon>
        <taxon>Fungi</taxon>
        <taxon>Fungi incertae sedis</taxon>
        <taxon>Mucoromycota</taxon>
        <taxon>Glomeromycotina</taxon>
        <taxon>Glomeromycetes</taxon>
        <taxon>Diversisporales</taxon>
        <taxon>Gigasporaceae</taxon>
        <taxon>Cetraspora</taxon>
    </lineage>
</organism>
<dbReference type="EMBL" id="CAJVQA010046607">
    <property type="protein sequence ID" value="CAG8818351.1"/>
    <property type="molecule type" value="Genomic_DNA"/>
</dbReference>
<name>A0A9N9KBU8_9GLOM</name>
<evidence type="ECO:0000313" key="2">
    <source>
        <dbReference type="Proteomes" id="UP000789759"/>
    </source>
</evidence>
<reference evidence="1" key="1">
    <citation type="submission" date="2021-06" db="EMBL/GenBank/DDBJ databases">
        <authorList>
            <person name="Kallberg Y."/>
            <person name="Tangrot J."/>
            <person name="Rosling A."/>
        </authorList>
    </citation>
    <scope>NUCLEOTIDE SEQUENCE</scope>
    <source>
        <strain evidence="1">FL966</strain>
    </source>
</reference>
<keyword evidence="2" id="KW-1185">Reference proteome</keyword>
<accession>A0A9N9KBU8</accession>
<dbReference type="Proteomes" id="UP000789759">
    <property type="component" value="Unassembled WGS sequence"/>
</dbReference>
<comment type="caution">
    <text evidence="1">The sequence shown here is derived from an EMBL/GenBank/DDBJ whole genome shotgun (WGS) entry which is preliminary data.</text>
</comment>